<dbReference type="InterPro" id="IPR028244">
    <property type="entry name" value="T6SS_Rhs_Vgr_dom"/>
</dbReference>
<feature type="region of interest" description="Disordered" evidence="6">
    <location>
        <begin position="833"/>
        <end position="858"/>
    </location>
</feature>
<feature type="domain" description="DUF2345" evidence="8">
    <location>
        <begin position="858"/>
        <end position="999"/>
    </location>
</feature>
<dbReference type="InterPro" id="IPR049802">
    <property type="entry name" value="RhsC-like_FIX"/>
</dbReference>
<reference evidence="12" key="1">
    <citation type="journal article" date="2019" name="Sci. Rep.">
        <title>Draft genome of Tanacetum cinerariifolium, the natural source of mosquito coil.</title>
        <authorList>
            <person name="Yamashiro T."/>
            <person name="Shiraishi A."/>
            <person name="Satake H."/>
            <person name="Nakayama K."/>
        </authorList>
    </citation>
    <scope>NUCLEOTIDE SEQUENCE</scope>
</reference>
<feature type="region of interest" description="Disordered" evidence="6">
    <location>
        <begin position="1"/>
        <end position="62"/>
    </location>
</feature>
<feature type="compositionally biased region" description="Polar residues" evidence="6">
    <location>
        <begin position="2047"/>
        <end position="2058"/>
    </location>
</feature>
<dbReference type="Gene3D" id="2.30.110.50">
    <property type="match status" value="1"/>
</dbReference>
<dbReference type="EMBL" id="BKCJ010008035">
    <property type="protein sequence ID" value="GEU80231.1"/>
    <property type="molecule type" value="Genomic_DNA"/>
</dbReference>
<feature type="compositionally biased region" description="Basic and acidic residues" evidence="6">
    <location>
        <begin position="323"/>
        <end position="332"/>
    </location>
</feature>
<dbReference type="Pfam" id="PF04717">
    <property type="entry name" value="Phage_base_V"/>
    <property type="match status" value="1"/>
</dbReference>
<dbReference type="Gene3D" id="2.40.50.230">
    <property type="entry name" value="Gp5 N-terminal domain"/>
    <property type="match status" value="1"/>
</dbReference>
<dbReference type="Pfam" id="PF10106">
    <property type="entry name" value="DUF2345"/>
    <property type="match status" value="1"/>
</dbReference>
<feature type="compositionally biased region" description="Low complexity" evidence="6">
    <location>
        <begin position="368"/>
        <end position="377"/>
    </location>
</feature>
<feature type="compositionally biased region" description="Basic and acidic residues" evidence="6">
    <location>
        <begin position="1"/>
        <end position="10"/>
    </location>
</feature>
<feature type="compositionally biased region" description="Basic residues" evidence="6">
    <location>
        <begin position="456"/>
        <end position="470"/>
    </location>
</feature>
<dbReference type="InterPro" id="IPR001207">
    <property type="entry name" value="Transposase_mutator"/>
</dbReference>
<keyword evidence="2" id="KW-0815">Transposition</keyword>
<dbReference type="SUPFAM" id="SSF69255">
    <property type="entry name" value="gp5 N-terminal domain-like"/>
    <property type="match status" value="1"/>
</dbReference>
<dbReference type="GO" id="GO:0003677">
    <property type="term" value="F:DNA binding"/>
    <property type="evidence" value="ECO:0007669"/>
    <property type="project" value="UniProtKB-KW"/>
</dbReference>
<dbReference type="Pfam" id="PF15584">
    <property type="entry name" value="Imm72"/>
    <property type="match status" value="1"/>
</dbReference>
<evidence type="ECO:0000259" key="7">
    <source>
        <dbReference type="Pfam" id="PF04717"/>
    </source>
</evidence>
<protein>
    <submittedName>
        <fullName evidence="12">Uncharacterized protein</fullName>
    </submittedName>
</protein>
<comment type="function">
    <text evidence="1">Defense against chitin-containing fungal pathogens.</text>
</comment>
<dbReference type="CDD" id="cd20746">
    <property type="entry name" value="FIX_Ntox15_NUC_DUF4112_RhsA-like"/>
    <property type="match status" value="1"/>
</dbReference>
<feature type="domain" description="Immunity protein 71" evidence="11">
    <location>
        <begin position="1497"/>
        <end position="1581"/>
    </location>
</feature>
<dbReference type="Pfam" id="PF00872">
    <property type="entry name" value="Transposase_mut"/>
    <property type="match status" value="1"/>
</dbReference>
<dbReference type="InterPro" id="IPR028950">
    <property type="entry name" value="Imm71"/>
</dbReference>
<feature type="region of interest" description="Disordered" evidence="6">
    <location>
        <begin position="1699"/>
        <end position="1721"/>
    </location>
</feature>
<evidence type="ECO:0000256" key="6">
    <source>
        <dbReference type="SAM" id="MobiDB-lite"/>
    </source>
</evidence>
<evidence type="ECO:0000256" key="4">
    <source>
        <dbReference type="ARBA" id="ARBA00023125"/>
    </source>
</evidence>
<evidence type="ECO:0000259" key="11">
    <source>
        <dbReference type="Pfam" id="PF15602"/>
    </source>
</evidence>
<evidence type="ECO:0000256" key="1">
    <source>
        <dbReference type="ARBA" id="ARBA00003102"/>
    </source>
</evidence>
<feature type="domain" description="Gp5/Type VI secretion system Vgr protein OB-fold" evidence="7">
    <location>
        <begin position="644"/>
        <end position="692"/>
    </location>
</feature>
<feature type="compositionally biased region" description="Basic and acidic residues" evidence="6">
    <location>
        <begin position="45"/>
        <end position="59"/>
    </location>
</feature>
<evidence type="ECO:0000313" key="12">
    <source>
        <dbReference type="EMBL" id="GEU80231.1"/>
    </source>
</evidence>
<feature type="domain" description="Putative type VI secretion system Rhs element associated Vgr" evidence="9">
    <location>
        <begin position="735"/>
        <end position="805"/>
    </location>
</feature>
<evidence type="ECO:0000259" key="9">
    <source>
        <dbReference type="Pfam" id="PF13296"/>
    </source>
</evidence>
<keyword evidence="3" id="KW-0119">Carbohydrate metabolism</keyword>
<comment type="caution">
    <text evidence="12">The sequence shown here is derived from an EMBL/GenBank/DDBJ whole genome shotgun (WGS) entry which is preliminary data.</text>
</comment>
<feature type="compositionally biased region" description="Basic residues" evidence="6">
    <location>
        <begin position="382"/>
        <end position="412"/>
    </location>
</feature>
<dbReference type="Pfam" id="PF13296">
    <property type="entry name" value="T6SS_Vgr"/>
    <property type="match status" value="1"/>
</dbReference>
<dbReference type="InterPro" id="IPR028966">
    <property type="entry name" value="Imm72"/>
</dbReference>
<dbReference type="Pfam" id="PF15602">
    <property type="entry name" value="Imm71"/>
    <property type="match status" value="1"/>
</dbReference>
<accession>A0A6L2N1Z0</accession>
<dbReference type="SUPFAM" id="SSF53955">
    <property type="entry name" value="Lysozyme-like"/>
    <property type="match status" value="1"/>
</dbReference>
<dbReference type="InterPro" id="IPR018769">
    <property type="entry name" value="VgrG2_DUF2345"/>
</dbReference>
<keyword evidence="3" id="KW-0624">Polysaccharide degradation</keyword>
<sequence>MKTYKQESKTLPHPKSGGKQAKADVEKIQKPVPGPTPKTNQGVDSEQKKNRAGEPEHNTLRPVPEKITLAQLNQIFPAANDDYLTKVADELNTDLAKYKLDTILRRAHFFAQVRQEAGSRLSPKDESLNYLPSVLIDKFSYYARHQAEAATDGRTEEVKEVEKIVKGKTVKKKIKVITKKADQQKIANKAYGNRNGNGSIESGDGWKYRGRGIFQLTAKTNYSNFDKEYKDYWSDTSPGFVDNPDKKEGKTIAELSCKGGWGGTSGDPESPSEFIEEKLGGSVSETQKYWTILSRTGCAVPYYRAAGRLPAGALRVRRHADAGRAPDLDPVPRKRPRIPATRAGCRRPEFPFRTRAGRRTRQRRARRQPAAGQTQGGILRQQGRRARHTWRQRPALPRRARHRHRRRHRRIQRPAPGAGQRGHHQQLGPGPAGSAIGRTEHQPRHRRIALAVDLRRQRRTPPCRQQRRRSAQPADAAGARAGQQTVRRPGRRAPPAAGHGFTLTQHEHYLDGDNAFTVLWVEHEARNNISPAMDGIGKLLGAAKAGLATLAQFAGSALENGTYRNRFACVSDTVAIVPRASAARFAGSALGPQTALVVGLPDAINTTTREHQVRIQFAWQRGASSNAGGLAHNTDQAGNAPGNDASGTWVRVAEALAGPNWGSQFTPRIGTEVLVDFIEGDMDRPLVVAQLYTGADAPPYAAGIDSGVNHAGVISGIHSNNFDGGGYNQWVQAPGSAQRGSYRGYGFELRTDAWGMVRSGEGLLISATARPQQGPGVASTQLDSAEAVGMLKSAAELNKVLADAATQHSALSSKPAGEAQIDFIAQIDPEQKGKFEGSVGGHEALKASEGKREPDPAAPVEKFAQPVVLMEAPASINWATPASTVMFTGGQMQWTTQADMHMAAAVTVASVSANATGLFTHAGGIKAIAANGPMSLQAHTDQLEILADKAITVISVNDVIEVKASQKIVLQAGQSTVTLEGGNITFACPGNFTVKGGSMCLMEGRVPRRQCQCSQKALCLYPPCTSTPAITMTSHSPARNTPSNWPTELFAKASWMDRAVQRFRMCRADRRNGHKRVKAVRQGIRVMSEINDPPAGWTLSQFRALCADVGSWTWGSVQGAFIEKASITQIIVDAVIGMIPLVGDATAVRDLIAVITGLSNDGENDTPSRIVIKVAKEAAVLTGAANVAHLRNGAKEVIEFLNRIGVKNAEKWLLALRIADHSAEIIGKFEYLIITIDKILLASQGKVKKLPSLSKTIDGLRAGLARALAKGNEMTPIAVQELDQQLREIQAYIRSGGETTSRLALHEVATGQKAATRAEERRLIEDGVLPARSSRGGFRENFASHDNFAEISENYKHEVDYPDMIFFRPTTQTHGVKVGQSYASGAWWGVGKAPRTAKEWREFAAVLNSFNGDGFYVTAKVGGSKGTKELVGKMGENFMNGMSTINKVSDRPTGLEFKFDSTGWTDANGTWGYISPPDASTTQTTRVATRERADSENKEGVIRLSTGDKRIFKFDEHGEFEMASRVMSHWIQMLQRISLGENALDPHTPMWPDFCEKLLTLASAWGECGPYILEPRYFEDPALVFYGPWLESELKTISFPQFLAEIPDPIEDMFVRTGEITLHSGIWEPVRIPKSSLLSLINGNPKPQPPFEIEGTMNYLHGGSKAPQVKVKSGAKSIIFDTTWRLIWRDERYKDGEIPEEEHRARGRPAERRQHHHARAPEVTVSAIKGEIYYDDDVTLHMEDRYNFSPGAVDVATGIPDAANGRFKITRLAKQYTNYTTVKRHARFGADSVIAVSLVFFLFGCDMSEEKQKVSKDLVAFRNMIALDIPIKTVTWEVFGTPEYNGGVPEPTDFLTLIAEIEPVSNEEFLNSDTGKSVWIAPESPRPWLEKEFRNLLEISKNSSFDISLKNNCRSISGTLKQTGKAVNGLADGASRHGAHEGPKAAASKMLKTSWQRCRVHFIRNAPVHAVDCQRQAVLAMIIQLHAGQCGGRQLSIAQRGRRSTAKIPNLAAMMDDAEQEVLTFMTFDKRIGRRSIVPICLSGSMPRSNEGQPSSIFPQLWRHHPPGRRHYA</sequence>
<keyword evidence="5" id="KW-0233">DNA recombination</keyword>
<dbReference type="Gene3D" id="1.10.530.10">
    <property type="match status" value="1"/>
</dbReference>
<feature type="region of interest" description="Disordered" evidence="6">
    <location>
        <begin position="323"/>
        <end position="499"/>
    </location>
</feature>
<dbReference type="GO" id="GO:0004803">
    <property type="term" value="F:transposase activity"/>
    <property type="evidence" value="ECO:0007669"/>
    <property type="project" value="InterPro"/>
</dbReference>
<evidence type="ECO:0000256" key="5">
    <source>
        <dbReference type="ARBA" id="ARBA00023172"/>
    </source>
</evidence>
<gene>
    <name evidence="12" type="ORF">Tci_052209</name>
</gene>
<evidence type="ECO:0000259" key="10">
    <source>
        <dbReference type="Pfam" id="PF15584"/>
    </source>
</evidence>
<evidence type="ECO:0000256" key="2">
    <source>
        <dbReference type="ARBA" id="ARBA00022578"/>
    </source>
</evidence>
<keyword evidence="4" id="KW-0238">DNA-binding</keyword>
<organism evidence="12">
    <name type="scientific">Tanacetum cinerariifolium</name>
    <name type="common">Dalmatian daisy</name>
    <name type="synonym">Chrysanthemum cinerariifolium</name>
    <dbReference type="NCBI Taxonomy" id="118510"/>
    <lineage>
        <taxon>Eukaryota</taxon>
        <taxon>Viridiplantae</taxon>
        <taxon>Streptophyta</taxon>
        <taxon>Embryophyta</taxon>
        <taxon>Tracheophyta</taxon>
        <taxon>Spermatophyta</taxon>
        <taxon>Magnoliopsida</taxon>
        <taxon>eudicotyledons</taxon>
        <taxon>Gunneridae</taxon>
        <taxon>Pentapetalae</taxon>
        <taxon>asterids</taxon>
        <taxon>campanulids</taxon>
        <taxon>Asterales</taxon>
        <taxon>Asteraceae</taxon>
        <taxon>Asteroideae</taxon>
        <taxon>Anthemideae</taxon>
        <taxon>Anthemidinae</taxon>
        <taxon>Tanacetum</taxon>
    </lineage>
</organism>
<dbReference type="InterPro" id="IPR037026">
    <property type="entry name" value="Vgr_OB-fold_dom_sf"/>
</dbReference>
<evidence type="ECO:0000256" key="3">
    <source>
        <dbReference type="ARBA" id="ARBA00023024"/>
    </source>
</evidence>
<dbReference type="GO" id="GO:0006032">
    <property type="term" value="P:chitin catabolic process"/>
    <property type="evidence" value="ECO:0007669"/>
    <property type="project" value="UniProtKB-KW"/>
</dbReference>
<name>A0A6L2N1Z0_TANCI</name>
<feature type="domain" description="Immunity protein 72" evidence="10">
    <location>
        <begin position="1612"/>
        <end position="1703"/>
    </location>
</feature>
<feature type="compositionally biased region" description="Basic and acidic residues" evidence="6">
    <location>
        <begin position="843"/>
        <end position="855"/>
    </location>
</feature>
<dbReference type="InterPro" id="IPR023346">
    <property type="entry name" value="Lysozyme-like_dom_sf"/>
</dbReference>
<dbReference type="InterPro" id="IPR006531">
    <property type="entry name" value="Gp5/Vgr_OB"/>
</dbReference>
<keyword evidence="3" id="KW-0146">Chitin degradation</keyword>
<dbReference type="GO" id="GO:0006313">
    <property type="term" value="P:DNA transposition"/>
    <property type="evidence" value="ECO:0007669"/>
    <property type="project" value="InterPro"/>
</dbReference>
<proteinExistence type="predicted"/>
<feature type="region of interest" description="Disordered" evidence="6">
    <location>
        <begin position="2047"/>
        <end position="2073"/>
    </location>
</feature>
<feature type="compositionally biased region" description="Basic and acidic residues" evidence="6">
    <location>
        <begin position="1699"/>
        <end position="1712"/>
    </location>
</feature>
<evidence type="ECO:0000259" key="8">
    <source>
        <dbReference type="Pfam" id="PF10106"/>
    </source>
</evidence>
<feature type="compositionally biased region" description="Basic residues" evidence="6">
    <location>
        <begin position="2062"/>
        <end position="2073"/>
    </location>
</feature>
<feature type="compositionally biased region" description="Low complexity" evidence="6">
    <location>
        <begin position="471"/>
        <end position="484"/>
    </location>
</feature>
<feature type="compositionally biased region" description="Basic residues" evidence="6">
    <location>
        <begin position="355"/>
        <end position="367"/>
    </location>
</feature>